<feature type="region of interest" description="Disordered" evidence="1">
    <location>
        <begin position="51"/>
        <end position="70"/>
    </location>
</feature>
<dbReference type="Proteomes" id="UP000295172">
    <property type="component" value="Unassembled WGS sequence"/>
</dbReference>
<dbReference type="AlphaFoldDB" id="A0A4R4XA32"/>
<evidence type="ECO:0000256" key="2">
    <source>
        <dbReference type="SAM" id="SignalP"/>
    </source>
</evidence>
<comment type="caution">
    <text evidence="3">The sequence shown here is derived from an EMBL/GenBank/DDBJ whole genome shotgun (WGS) entry which is preliminary data.</text>
</comment>
<accession>A0A4R4XA32</accession>
<dbReference type="OrthoDB" id="5178952at2"/>
<keyword evidence="4" id="KW-1185">Reference proteome</keyword>
<protein>
    <submittedName>
        <fullName evidence="3">Uncharacterized protein</fullName>
    </submittedName>
</protein>
<evidence type="ECO:0000256" key="1">
    <source>
        <dbReference type="SAM" id="MobiDB-lite"/>
    </source>
</evidence>
<name>A0A4R4XA32_9ACTN</name>
<reference evidence="3 4" key="1">
    <citation type="submission" date="2019-02" db="EMBL/GenBank/DDBJ databases">
        <title>Draft genome sequences of novel Actinobacteria.</title>
        <authorList>
            <person name="Sahin N."/>
            <person name="Ay H."/>
            <person name="Saygin H."/>
        </authorList>
    </citation>
    <scope>NUCLEOTIDE SEQUENCE [LARGE SCALE GENOMIC DNA]</scope>
    <source>
        <strain evidence="3 4">16K104</strain>
    </source>
</reference>
<evidence type="ECO:0000313" key="3">
    <source>
        <dbReference type="EMBL" id="TDD27325.1"/>
    </source>
</evidence>
<evidence type="ECO:0000313" key="4">
    <source>
        <dbReference type="Proteomes" id="UP000295172"/>
    </source>
</evidence>
<organism evidence="3 4">
    <name type="scientific">Kribbella turkmenica</name>
    <dbReference type="NCBI Taxonomy" id="2530375"/>
    <lineage>
        <taxon>Bacteria</taxon>
        <taxon>Bacillati</taxon>
        <taxon>Actinomycetota</taxon>
        <taxon>Actinomycetes</taxon>
        <taxon>Propionibacteriales</taxon>
        <taxon>Kribbellaceae</taxon>
        <taxon>Kribbella</taxon>
    </lineage>
</organism>
<feature type="chain" id="PRO_5020217274" evidence="2">
    <location>
        <begin position="29"/>
        <end position="307"/>
    </location>
</feature>
<sequence>MDKKRFPLALGLASMVLGLVTIPAPGAAATRARASAVCELSLNSISATGAHQGQRIKATTPPTAGVTSQAPDKFAPGMTRLSGSWMSESLIPYSMLHQGKVVIGSTMYAASWEQYAADESVHLGRVGGGWDSFTFFEESRYDEGAKPGAVARRHEYGLRSDGALARWRISDKGWVAAGTYPGFAAVKTMALISQTRTYDTFLANTRGGALYTIRIPVTNPMKPIVTRVRASTWQAFDTLIAERCGQYGTLLLGIDKHTSSAYLYAVGHANGTATVIQSLGKVPNVHTAPVYFRSTGVPWATPPLNGD</sequence>
<proteinExistence type="predicted"/>
<feature type="signal peptide" evidence="2">
    <location>
        <begin position="1"/>
        <end position="28"/>
    </location>
</feature>
<feature type="compositionally biased region" description="Polar residues" evidence="1">
    <location>
        <begin position="60"/>
        <end position="70"/>
    </location>
</feature>
<keyword evidence="2" id="KW-0732">Signal</keyword>
<dbReference type="EMBL" id="SMKR01000035">
    <property type="protein sequence ID" value="TDD27325.1"/>
    <property type="molecule type" value="Genomic_DNA"/>
</dbReference>
<gene>
    <name evidence="3" type="ORF">E1218_10700</name>
</gene>